<dbReference type="SMART" id="SM00093">
    <property type="entry name" value="SERPIN"/>
    <property type="match status" value="1"/>
</dbReference>
<dbReference type="STRING" id="264731.PRU_2559"/>
<dbReference type="GO" id="GO:0005615">
    <property type="term" value="C:extracellular space"/>
    <property type="evidence" value="ECO:0007669"/>
    <property type="project" value="InterPro"/>
</dbReference>
<protein>
    <submittedName>
        <fullName evidence="4">Peptidase inhibitor, serine proteinase inhibitor family</fullName>
    </submittedName>
</protein>
<dbReference type="eggNOG" id="COG4826">
    <property type="taxonomic scope" value="Bacteria"/>
</dbReference>
<evidence type="ECO:0000256" key="1">
    <source>
        <dbReference type="RuleBase" id="RU000411"/>
    </source>
</evidence>
<keyword evidence="5" id="KW-1185">Reference proteome</keyword>
<dbReference type="InterPro" id="IPR042185">
    <property type="entry name" value="Serpin_sf_2"/>
</dbReference>
<dbReference type="AlphaFoldDB" id="D5EX65"/>
<comment type="similarity">
    <text evidence="1">Belongs to the serpin family.</text>
</comment>
<dbReference type="GO" id="GO:0004867">
    <property type="term" value="F:serine-type endopeptidase inhibitor activity"/>
    <property type="evidence" value="ECO:0007669"/>
    <property type="project" value="InterPro"/>
</dbReference>
<feature type="domain" description="Serpin" evidence="3">
    <location>
        <begin position="68"/>
        <end position="447"/>
    </location>
</feature>
<name>D5EX65_XYLR2</name>
<dbReference type="CDD" id="cd19588">
    <property type="entry name" value="serpin_miropin-like"/>
    <property type="match status" value="1"/>
</dbReference>
<dbReference type="EMBL" id="CP002006">
    <property type="protein sequence ID" value="ADE81886.1"/>
    <property type="molecule type" value="Genomic_DNA"/>
</dbReference>
<dbReference type="HOGENOM" id="CLU_023330_0_3_10"/>
<dbReference type="InterPro" id="IPR023795">
    <property type="entry name" value="Serpin_CS"/>
</dbReference>
<evidence type="ECO:0000313" key="4">
    <source>
        <dbReference type="EMBL" id="ADE81886.1"/>
    </source>
</evidence>
<dbReference type="PROSITE" id="PS00284">
    <property type="entry name" value="SERPIN"/>
    <property type="match status" value="1"/>
</dbReference>
<evidence type="ECO:0000313" key="5">
    <source>
        <dbReference type="Proteomes" id="UP000000927"/>
    </source>
</evidence>
<organism evidence="4 5">
    <name type="scientific">Xylanibacter ruminicola (strain ATCC 19189 / DSM 19721 / CIP 105475 / JCM 8958 / 23)</name>
    <name type="common">Prevotella ruminicola</name>
    <dbReference type="NCBI Taxonomy" id="264731"/>
    <lineage>
        <taxon>Bacteria</taxon>
        <taxon>Pseudomonadati</taxon>
        <taxon>Bacteroidota</taxon>
        <taxon>Bacteroidia</taxon>
        <taxon>Bacteroidales</taxon>
        <taxon>Prevotellaceae</taxon>
        <taxon>Xylanibacter</taxon>
    </lineage>
</organism>
<keyword evidence="2" id="KW-0732">Signal</keyword>
<dbReference type="Gene3D" id="2.30.39.10">
    <property type="entry name" value="Alpha-1-antitrypsin, domain 1"/>
    <property type="match status" value="1"/>
</dbReference>
<proteinExistence type="inferred from homology"/>
<sequence>MNMKKKFFLLSAIMLSGVILSSLLSCSSSEEIEQLEPKQVVNMLGESKPIQLTQEQSVFVNDNNQFTLNFLKAVNKAEQNGQSFIYSPLSITYVLGMVNDAATGQTEQELEQVMGFHQGGIKAVNDYCKKLIDGLPKVDDKVTLNIANALFVNKNRGTLQQQYQQDMKQYYDAQAENLDFKLPSTLKTINDWASDHTNGMIPTILDKIDEKVVTYLLNAIYFKADWASKFEAKNTEEEKFTATNGTIKLPLMHQNVLIQYLKNEDYSAIEIPYGNGLWKMTVMLPEEGKTTDDIIERIGQLGFLEGNGFCGTMGDTYMAHEVDLKLPRFETSSDTDKLTLKGGLVALLQQLGINLVFNQSLSEVPNMCEKENMYISMMRQKAKIKVNEEGSEAAAVTIGGANCTAFTPNPQPVEYPKAIFHANRPFVYTISEASSGVIVFVGKFSRE</sequence>
<dbReference type="InterPro" id="IPR036186">
    <property type="entry name" value="Serpin_sf"/>
</dbReference>
<feature type="chain" id="PRO_5003071915" evidence="2">
    <location>
        <begin position="28"/>
        <end position="447"/>
    </location>
</feature>
<dbReference type="Proteomes" id="UP000000927">
    <property type="component" value="Chromosome"/>
</dbReference>
<feature type="signal peptide" evidence="2">
    <location>
        <begin position="1"/>
        <end position="27"/>
    </location>
</feature>
<dbReference type="PANTHER" id="PTHR11461">
    <property type="entry name" value="SERINE PROTEASE INHIBITOR, SERPIN"/>
    <property type="match status" value="1"/>
</dbReference>
<dbReference type="SUPFAM" id="SSF56574">
    <property type="entry name" value="Serpins"/>
    <property type="match status" value="1"/>
</dbReference>
<dbReference type="Pfam" id="PF00079">
    <property type="entry name" value="Serpin"/>
    <property type="match status" value="1"/>
</dbReference>
<dbReference type="InterPro" id="IPR023796">
    <property type="entry name" value="Serpin_dom"/>
</dbReference>
<evidence type="ECO:0000256" key="2">
    <source>
        <dbReference type="SAM" id="SignalP"/>
    </source>
</evidence>
<evidence type="ECO:0000259" key="3">
    <source>
        <dbReference type="SMART" id="SM00093"/>
    </source>
</evidence>
<dbReference type="PANTHER" id="PTHR11461:SF211">
    <property type="entry name" value="GH10112P-RELATED"/>
    <property type="match status" value="1"/>
</dbReference>
<dbReference type="InterPro" id="IPR042178">
    <property type="entry name" value="Serpin_sf_1"/>
</dbReference>
<dbReference type="Gene3D" id="3.30.497.10">
    <property type="entry name" value="Antithrombin, subunit I, domain 2"/>
    <property type="match status" value="1"/>
</dbReference>
<accession>D5EX65</accession>
<gene>
    <name evidence="4" type="ordered locus">PRU_2559</name>
</gene>
<dbReference type="PROSITE" id="PS51257">
    <property type="entry name" value="PROKAR_LIPOPROTEIN"/>
    <property type="match status" value="1"/>
</dbReference>
<dbReference type="KEGG" id="pru:PRU_2559"/>
<reference evidence="4 5" key="1">
    <citation type="journal article" date="2010" name="Microb. Ecol.">
        <title>Comparative genome analysis of Prevotella ruminicola and Prevotella bryantii: insights into their environmental niche.</title>
        <authorList>
            <consortium name="North American Consortium for Rumen Bacteria"/>
            <person name="Purushe J."/>
            <person name="Fouts D.E."/>
            <person name="Morrison M."/>
            <person name="White B.A."/>
            <person name="Mackie R.I."/>
            <person name="Coutinho P.M."/>
            <person name="Henrissat B."/>
            <person name="Nelson K.E."/>
        </authorList>
    </citation>
    <scope>NUCLEOTIDE SEQUENCE [LARGE SCALE GENOMIC DNA]</scope>
    <source>
        <strain evidence="5">ATCC 19189 / JCM 8958 / 23</strain>
    </source>
</reference>
<dbReference type="InterPro" id="IPR000215">
    <property type="entry name" value="Serpin_fam"/>
</dbReference>